<gene>
    <name evidence="3" type="ORF">H7C18_09950</name>
</gene>
<dbReference type="Proteomes" id="UP000564644">
    <property type="component" value="Unassembled WGS sequence"/>
</dbReference>
<dbReference type="RefSeq" id="WP_185128904.1">
    <property type="nucleotide sequence ID" value="NZ_JACJVO010000010.1"/>
</dbReference>
<evidence type="ECO:0000256" key="1">
    <source>
        <dbReference type="SAM" id="SignalP"/>
    </source>
</evidence>
<dbReference type="SUPFAM" id="SSF53850">
    <property type="entry name" value="Periplasmic binding protein-like II"/>
    <property type="match status" value="1"/>
</dbReference>
<dbReference type="Pfam" id="PF04069">
    <property type="entry name" value="OpuAC"/>
    <property type="match status" value="1"/>
</dbReference>
<keyword evidence="4" id="KW-1185">Reference proteome</keyword>
<dbReference type="EMBL" id="JACJVO010000010">
    <property type="protein sequence ID" value="MBB6731229.1"/>
    <property type="molecule type" value="Genomic_DNA"/>
</dbReference>
<sequence>MQKKKLKFGVGLVGLVALLPLALTACGGSKGDTLTIGAQTYSEPKILAEMYKALIEDKTDMKVKIKPDLAASKVVIDAMKKGDIQMATLYSGEIYNGYFDIPDTKDRAEVLKVAQEGFDKNYGFKWYDSYGFENTYAFAVRKDVADQYQLKTVSDLKDHAKDLKLGVDTTWLERDNDGYKAFQQAYGISFGETFPMEISLVYKAAGDKKVDAVLAYTTDPGIKQYNLVTLEDDKHFFPPYDASPVIRKDMLEKHPELNDIISELIGKIDAKTMGELNYQVDVEQRSPDEVAVEYLKQNGLLD</sequence>
<evidence type="ECO:0000313" key="4">
    <source>
        <dbReference type="Proteomes" id="UP000564644"/>
    </source>
</evidence>
<reference evidence="3 4" key="1">
    <citation type="submission" date="2020-08" db="EMBL/GenBank/DDBJ databases">
        <title>Cohnella phylogeny.</title>
        <authorList>
            <person name="Dunlap C."/>
        </authorList>
    </citation>
    <scope>NUCLEOTIDE SEQUENCE [LARGE SCALE GENOMIC DNA]</scope>
    <source>
        <strain evidence="3 4">CBP 2801</strain>
    </source>
</reference>
<proteinExistence type="predicted"/>
<dbReference type="PROSITE" id="PS51257">
    <property type="entry name" value="PROKAR_LIPOPROTEIN"/>
    <property type="match status" value="1"/>
</dbReference>
<feature type="signal peptide" evidence="1">
    <location>
        <begin position="1"/>
        <end position="25"/>
    </location>
</feature>
<accession>A0A7X0VUQ1</accession>
<name>A0A7X0VUQ1_9BACL</name>
<dbReference type="Gene3D" id="3.40.190.10">
    <property type="entry name" value="Periplasmic binding protein-like II"/>
    <property type="match status" value="1"/>
</dbReference>
<dbReference type="GO" id="GO:0022857">
    <property type="term" value="F:transmembrane transporter activity"/>
    <property type="evidence" value="ECO:0007669"/>
    <property type="project" value="InterPro"/>
</dbReference>
<dbReference type="GO" id="GO:0043190">
    <property type="term" value="C:ATP-binding cassette (ABC) transporter complex"/>
    <property type="evidence" value="ECO:0007669"/>
    <property type="project" value="InterPro"/>
</dbReference>
<keyword evidence="1" id="KW-0732">Signal</keyword>
<comment type="caution">
    <text evidence="3">The sequence shown here is derived from an EMBL/GenBank/DDBJ whole genome shotgun (WGS) entry which is preliminary data.</text>
</comment>
<evidence type="ECO:0000313" key="3">
    <source>
        <dbReference type="EMBL" id="MBB6731229.1"/>
    </source>
</evidence>
<feature type="domain" description="ABC-type glycine betaine transport system substrate-binding" evidence="2">
    <location>
        <begin position="32"/>
        <end position="297"/>
    </location>
</feature>
<protein>
    <submittedName>
        <fullName evidence="3">Osmoprotectant ABC transporter substrate-binding protein</fullName>
    </submittedName>
</protein>
<organism evidence="3 4">
    <name type="scientific">Cohnella zeiphila</name>
    <dbReference type="NCBI Taxonomy" id="2761120"/>
    <lineage>
        <taxon>Bacteria</taxon>
        <taxon>Bacillati</taxon>
        <taxon>Bacillota</taxon>
        <taxon>Bacilli</taxon>
        <taxon>Bacillales</taxon>
        <taxon>Paenibacillaceae</taxon>
        <taxon>Cohnella</taxon>
    </lineage>
</organism>
<dbReference type="InterPro" id="IPR007210">
    <property type="entry name" value="ABC_Gly_betaine_transp_sub-bd"/>
</dbReference>
<dbReference type="AlphaFoldDB" id="A0A7X0VUQ1"/>
<evidence type="ECO:0000259" key="2">
    <source>
        <dbReference type="Pfam" id="PF04069"/>
    </source>
</evidence>
<dbReference type="Gene3D" id="3.40.190.120">
    <property type="entry name" value="Osmoprotection protein (prox), domain 2"/>
    <property type="match status" value="1"/>
</dbReference>
<feature type="chain" id="PRO_5039170186" evidence="1">
    <location>
        <begin position="26"/>
        <end position="302"/>
    </location>
</feature>